<feature type="region of interest" description="Disordered" evidence="1">
    <location>
        <begin position="1958"/>
        <end position="1985"/>
    </location>
</feature>
<feature type="compositionally biased region" description="Polar residues" evidence="1">
    <location>
        <begin position="63"/>
        <end position="72"/>
    </location>
</feature>
<feature type="compositionally biased region" description="Low complexity" evidence="1">
    <location>
        <begin position="375"/>
        <end position="390"/>
    </location>
</feature>
<feature type="compositionally biased region" description="Polar residues" evidence="1">
    <location>
        <begin position="160"/>
        <end position="180"/>
    </location>
</feature>
<evidence type="ECO:0000313" key="2">
    <source>
        <dbReference type="EMBL" id="KAK7195181.1"/>
    </source>
</evidence>
<feature type="compositionally biased region" description="Low complexity" evidence="1">
    <location>
        <begin position="1185"/>
        <end position="1198"/>
    </location>
</feature>
<feature type="compositionally biased region" description="Low complexity" evidence="1">
    <location>
        <begin position="2331"/>
        <end position="2349"/>
    </location>
</feature>
<feature type="compositionally biased region" description="Basic and acidic residues" evidence="1">
    <location>
        <begin position="1961"/>
        <end position="1977"/>
    </location>
</feature>
<feature type="compositionally biased region" description="Basic and acidic residues" evidence="1">
    <location>
        <begin position="508"/>
        <end position="520"/>
    </location>
</feature>
<feature type="compositionally biased region" description="Low complexity" evidence="1">
    <location>
        <begin position="398"/>
        <end position="407"/>
    </location>
</feature>
<feature type="compositionally biased region" description="Low complexity" evidence="1">
    <location>
        <begin position="232"/>
        <end position="247"/>
    </location>
</feature>
<feature type="region of interest" description="Disordered" evidence="1">
    <location>
        <begin position="446"/>
        <end position="520"/>
    </location>
</feature>
<evidence type="ECO:0000313" key="3">
    <source>
        <dbReference type="Proteomes" id="UP001430356"/>
    </source>
</evidence>
<feature type="region of interest" description="Disordered" evidence="1">
    <location>
        <begin position="1913"/>
        <end position="1944"/>
    </location>
</feature>
<feature type="compositionally biased region" description="Basic residues" evidence="1">
    <location>
        <begin position="1161"/>
        <end position="1170"/>
    </location>
</feature>
<dbReference type="Proteomes" id="UP001430356">
    <property type="component" value="Unassembled WGS sequence"/>
</dbReference>
<feature type="compositionally biased region" description="Polar residues" evidence="1">
    <location>
        <begin position="1372"/>
        <end position="1383"/>
    </location>
</feature>
<dbReference type="EMBL" id="JAECZO010000049">
    <property type="protein sequence ID" value="KAK7195181.1"/>
    <property type="molecule type" value="Genomic_DNA"/>
</dbReference>
<protein>
    <submittedName>
        <fullName evidence="2">Uncharacterized protein</fullName>
    </submittedName>
</protein>
<feature type="region of interest" description="Disordered" evidence="1">
    <location>
        <begin position="779"/>
        <end position="814"/>
    </location>
</feature>
<feature type="compositionally biased region" description="Low complexity" evidence="1">
    <location>
        <begin position="2376"/>
        <end position="2391"/>
    </location>
</feature>
<feature type="region of interest" description="Disordered" evidence="1">
    <location>
        <begin position="572"/>
        <end position="693"/>
    </location>
</feature>
<accession>A0AAW0ENE1</accession>
<feature type="region of interest" description="Disordered" evidence="1">
    <location>
        <begin position="2313"/>
        <end position="2426"/>
    </location>
</feature>
<name>A0AAW0ENE1_9TRYP</name>
<sequence length="2583" mass="261493">MKRGGLSATQSCDDVQSSMKSAIASGRSGSPASHTAHSPPDAGARIATTVGVERSPLHRVDQRQSSLAQNYLSGGGSTSVYVHSRERSLSSLDATGGSGGEAVRTSPPRHGEHGRRPSAAEAVAAAAGARAAGAAVPFLYSLKLPSTAVTHLSGGGDTAAEQSCDSLNGSVSSPLGSSALHSRHRVGDTGGPEVTSSPTRAEEIAAVAIRGGGTASPTAQRPPPRRSIEVDGAPAAAAAAAAGPMMASEARARNRLPSGAHIRRRPRSVVRRYPGAVGEDSAASPMTGALDATLSSSYAPVTPHLRPRGSTAVSLGASTSGAAAGRGGTGRAGDVLLPGTRSGGHAAGATAAAPRRRADPSPAPSRPPRSRKPRAGAASSTPAFSPASPALVGLGPTHASSHASSHALHVSKRLQSEQSSPGASSPLNGSLERGSFFLVGERDSLVGSTSAAATAHPQLHRSGRSGRSGGAGAAPPAAANSAKPPSGRRQSSLARVLAPVQPSTSAGHADELKGPQPPHDHAKVLATYLALCAEAGEEPRVDWVAALTQPRKGERAGSLFDCSTTTSSHFLLSAPQQHTPRGGARPRIVSSNAASLSPAGAAVASTNTPNTPAPQRASTPAARRTKSPGSRHGGAGASSPTAAPPKRSGSVGRITAVNRPSIFGSVTQPHASGGGGGGHTPHTSTGTTSTAETPSVADACARTVAAYCAEHLQPLVDATTAVTRRRDAVSLALQSFLNVADATLSATGAAPSAAAPPAAAAAAPTTVASAQVTHHLRYGSSSSGAVHAGTAASSPSTTPRKPSGSRHSTSSSVANTAGAVVAGAAARRAATGASKAASLSDALQALQGAVVALLCTLSDGVNIARGGGGGGGGGGGNAGASQERAPAVEGVEAREGAFGVQQSAALTSSTAGVMSCSLFSPDDVISGRVDRTSAAATTTTTSPQLMSPESTASIGLPGHLHIPHTTGSALPLVPQLSLVGAMGGPPGASPPASVGHVLSPLLSAPRAKTTQADHTAFIGAVSPTAAAPAAAVTATATATRPRGGTCVDVQEREVAMQLHQLRLAVRDALGCPVTALEAAVTQAPSMPRDGSADAAESAAAAAVVRLETSDTLSTPFFVSPRYLIHLAAAVATSAGDAAAVAASPTLGASMQSSTASSSPKAAHKKAKATKLRSISGSGSGGGVTGRSSTSSTPRARTGVAAVPYTPLFTFTVDDDGGGGAGDDNVNGVGSGEEAQQQQQPVRSVSACSAEVEGGGGDSASGAAAAAATGGVYLLQCVRHGTTSGGGACTPRLGVASGRSSGRQPSAMHWVATDLSASVGSMQAGGGAAPTSSTSSKRVAGKSGGGGGGKRSASAGAGKSGRAGGGGLYQSRPALSTSQKLQPSTTTTTTTTTIGASKPLKKSRATPAQLQPQSEHGSHEAKEQQQQQQQLVKAWTLWTALGQLVADGAGAAAEASASFSPRPSSASAEASAPGAVIVHRSSRAATEEPGAAARDAEDMEDTATPLTGLTAAAPTAAATPAAADAPCSGAFGGAARLGGSATAMESLDSPPPPSGTLPALGSAASAAATAVDDDDDDDDTLHGQFSATRARVAESAASLSSLQGVPRRLNMDDGALLSHRSDGDCVTHVGGLQTSTSAGTLPYSASVVEARHTTAVPSCVLATAAEEEDEETAVDVSAVPTSAARGAVATASQRAAVRRITSWWLGARYRHHAAQQHRRSHLAESAAQRLAVMAARRDGFVLQWVRRWRLRRLVAAQQQQQQRQQPAGDSPTAHRVAALKKDGVATALTATATTAAAAVTSRERFQRAKEQRKAALALAAAPVSGTARPPSTSSPGGARDAAAAAAATPMRVPPLPLATSGISTFAVGDCDEEDRSFTVSAMHRLLNAPPSLLYAVCTAVLRYPTSAPMAYLDNSSSSTAATRGSEARQGSEAPPSAMDERCGNVADGGDAVLRWRQSWQTSRDHSPARPRTDGDGDGHAGAAHTAQQRRWIRAGLLHIRHTNLRHFVSGAFRAVLPGGGGGGAPTLSDAASVSATRSYRSGDRSTASTAAPSSLRVPRTTRCDSVVDANELRHATPVVKRFHRPFEQWGMAHNLTARVFCAAAIYAWQLIFSHTPFDDAKQRELPTREEQQARLERVGDRNGLILDCYGVRSEREWLREATKDVSFVGQLLLPPYDREDPEQARESRDNYEFVHSFLLQCFSSVNSLAEIPNYLVGAGLFFLLKEVFHCTTHSPSTRRMLDVLPRLVVAEGCDHIASVAPTVAAPPGPAAAAPFLLVPPRDTAAVPGLSGLQRAVLLRYEQLRQLQHLSNSLLEQGTTTSTTAGGSGGNGSSAAAERATRSKQQQQQQQQRRRRSRSPAASTTSIGGGAKDRAKPAKGSAADDGGSDVAASTSTKTAVVDDDDDATSPLRRCIASTPAGPLTPLRATPVASTLRSSLFASPAVLRDEHLERERSAGATHRRSLASATTAGSTSTDNQVQLVRLPHRLLRPSVADAQFMRDVEDEVSKSLRGVLRAWSGNSSGTSLDLFEVRAALTAGADVQDALDIAYPRHFLVRLSEVLALELFGLPVSLSSCEDLDSVGQG</sequence>
<proteinExistence type="predicted"/>
<feature type="region of interest" description="Disordered" evidence="1">
    <location>
        <begin position="1320"/>
        <end position="1426"/>
    </location>
</feature>
<feature type="compositionally biased region" description="Polar residues" evidence="1">
    <location>
        <begin position="416"/>
        <end position="428"/>
    </location>
</feature>
<organism evidence="2 3">
    <name type="scientific">Novymonas esmeraldas</name>
    <dbReference type="NCBI Taxonomy" id="1808958"/>
    <lineage>
        <taxon>Eukaryota</taxon>
        <taxon>Discoba</taxon>
        <taxon>Euglenozoa</taxon>
        <taxon>Kinetoplastea</taxon>
        <taxon>Metakinetoplastina</taxon>
        <taxon>Trypanosomatida</taxon>
        <taxon>Trypanosomatidae</taxon>
        <taxon>Novymonas</taxon>
    </lineage>
</organism>
<feature type="region of interest" description="Disordered" evidence="1">
    <location>
        <begin position="1541"/>
        <end position="1581"/>
    </location>
</feature>
<feature type="region of interest" description="Disordered" evidence="1">
    <location>
        <begin position="1479"/>
        <end position="1498"/>
    </location>
</feature>
<feature type="compositionally biased region" description="Polar residues" evidence="1">
    <location>
        <begin position="791"/>
        <end position="800"/>
    </location>
</feature>
<gene>
    <name evidence="2" type="ORF">NESM_000442500</name>
</gene>
<feature type="compositionally biased region" description="Low complexity" evidence="1">
    <location>
        <begin position="1328"/>
        <end position="1337"/>
    </location>
</feature>
<feature type="compositionally biased region" description="Basic residues" evidence="1">
    <location>
        <begin position="261"/>
        <end position="270"/>
    </location>
</feature>
<feature type="region of interest" description="Disordered" evidence="1">
    <location>
        <begin position="1149"/>
        <end position="1198"/>
    </location>
</feature>
<feature type="compositionally biased region" description="Low complexity" evidence="1">
    <location>
        <begin position="590"/>
        <end position="605"/>
    </location>
</feature>
<feature type="region of interest" description="Disordered" evidence="1">
    <location>
        <begin position="2451"/>
        <end position="2476"/>
    </location>
</feature>
<feature type="compositionally biased region" description="Gly residues" evidence="1">
    <location>
        <begin position="1357"/>
        <end position="1367"/>
    </location>
</feature>
<reference evidence="2 3" key="1">
    <citation type="journal article" date="2021" name="MBio">
        <title>A New Model Trypanosomatid, Novymonas esmeraldas: Genomic Perception of Its 'Candidatus Pandoraea novymonadis' Endosymbiont.</title>
        <authorList>
            <person name="Zakharova A."/>
            <person name="Saura A."/>
            <person name="Butenko A."/>
            <person name="Podesvova L."/>
            <person name="Warmusova S."/>
            <person name="Kostygov A.Y."/>
            <person name="Nenarokova A."/>
            <person name="Lukes J."/>
            <person name="Opperdoes F.R."/>
            <person name="Yurchenko V."/>
        </authorList>
    </citation>
    <scope>NUCLEOTIDE SEQUENCE [LARGE SCALE GENOMIC DNA]</scope>
    <source>
        <strain evidence="2 3">E262AT.01</strain>
    </source>
</reference>
<keyword evidence="3" id="KW-1185">Reference proteome</keyword>
<feature type="compositionally biased region" description="Polar residues" evidence="1">
    <location>
        <begin position="27"/>
        <end position="36"/>
    </location>
</feature>
<feature type="region of interest" description="Disordered" evidence="1">
    <location>
        <begin position="1816"/>
        <end position="1844"/>
    </location>
</feature>
<feature type="region of interest" description="Disordered" evidence="1">
    <location>
        <begin position="1212"/>
        <end position="1243"/>
    </location>
</feature>
<feature type="compositionally biased region" description="Low complexity" evidence="1">
    <location>
        <begin position="473"/>
        <end position="487"/>
    </location>
</feature>
<comment type="caution">
    <text evidence="2">The sequence shown here is derived from an EMBL/GenBank/DDBJ whole genome shotgun (WGS) entry which is preliminary data.</text>
</comment>
<feature type="region of interest" description="Disordered" evidence="1">
    <location>
        <begin position="1"/>
        <end position="122"/>
    </location>
</feature>
<feature type="compositionally biased region" description="Low complexity" evidence="1">
    <location>
        <begin position="680"/>
        <end position="693"/>
    </location>
</feature>
<feature type="compositionally biased region" description="Polar residues" evidence="1">
    <location>
        <begin position="1233"/>
        <end position="1243"/>
    </location>
</feature>
<feature type="compositionally biased region" description="Low complexity" evidence="1">
    <location>
        <begin position="309"/>
        <end position="323"/>
    </location>
</feature>
<feature type="compositionally biased region" description="Low complexity" evidence="1">
    <location>
        <begin position="2463"/>
        <end position="2474"/>
    </location>
</feature>
<feature type="compositionally biased region" description="Polar residues" evidence="1">
    <location>
        <begin position="7"/>
        <end position="20"/>
    </location>
</feature>
<feature type="region of interest" description="Disordered" evidence="1">
    <location>
        <begin position="150"/>
        <end position="431"/>
    </location>
</feature>
<feature type="compositionally biased region" description="Polar residues" evidence="1">
    <location>
        <begin position="1405"/>
        <end position="1414"/>
    </location>
</feature>
<evidence type="ECO:0000256" key="1">
    <source>
        <dbReference type="SAM" id="MobiDB-lite"/>
    </source>
</evidence>